<proteinExistence type="inferred from homology"/>
<comment type="catalytic activity">
    <reaction evidence="5 8">
        <text>succinate semialdehyde + NAD(+) + H2O = succinate + NADH + 2 H(+)</text>
        <dbReference type="Rhea" id="RHEA:13217"/>
        <dbReference type="ChEBI" id="CHEBI:15377"/>
        <dbReference type="ChEBI" id="CHEBI:15378"/>
        <dbReference type="ChEBI" id="CHEBI:30031"/>
        <dbReference type="ChEBI" id="CHEBI:57540"/>
        <dbReference type="ChEBI" id="CHEBI:57706"/>
        <dbReference type="ChEBI" id="CHEBI:57945"/>
        <dbReference type="EC" id="1.2.1.16"/>
    </reaction>
</comment>
<name>A0A420XZA7_9PEZI</name>
<keyword evidence="3 7" id="KW-0560">Oxidoreductase</keyword>
<evidence type="ECO:0000256" key="7">
    <source>
        <dbReference type="RuleBase" id="RU003345"/>
    </source>
</evidence>
<dbReference type="InterPro" id="IPR010102">
    <property type="entry name" value="Succ_semiAld_DH"/>
</dbReference>
<dbReference type="GO" id="GO:0005737">
    <property type="term" value="C:cytoplasm"/>
    <property type="evidence" value="ECO:0007669"/>
    <property type="project" value="TreeGrafter"/>
</dbReference>
<dbReference type="NCBIfam" id="TIGR01780">
    <property type="entry name" value="SSADH"/>
    <property type="match status" value="1"/>
</dbReference>
<dbReference type="PANTHER" id="PTHR43353:SF5">
    <property type="entry name" value="SUCCINATE-SEMIALDEHYDE DEHYDROGENASE, MITOCHONDRIAL"/>
    <property type="match status" value="1"/>
</dbReference>
<dbReference type="InterPro" id="IPR016160">
    <property type="entry name" value="Ald_DH_CS_CYS"/>
</dbReference>
<evidence type="ECO:0000256" key="5">
    <source>
        <dbReference type="ARBA" id="ARBA00052698"/>
    </source>
</evidence>
<dbReference type="GO" id="GO:0036243">
    <property type="term" value="F:succinate-semialdehyde dehydrogenase (NADP+) activity"/>
    <property type="evidence" value="ECO:0007669"/>
    <property type="project" value="RHEA"/>
</dbReference>
<evidence type="ECO:0000256" key="2">
    <source>
        <dbReference type="ARBA" id="ARBA00009986"/>
    </source>
</evidence>
<sequence length="499" mass="53458">MAPTLLSKLKDKSLFIEQCFVDGQWTPARSGKTFNVENPAINEVLGTCPECSKEDTETAIAAAAQAFESFRTTTARSRARLLRKWYNLMVENAEDLSLLITLENGKVLGEARGEVAYAASFLEWFSEEAPRTYGDTIPATNPGNQIVTIKEPVGVCALVTPWNFPAAMITRKVGAALAAGCTVVIKSPAETPFTANALAELAHRAGIPKGVINVITTDKNIVEVGHTLTSSPLVRKVSFTGSTNIGKLLMRQCAEITLKKISLELGGNAPFIVFDDADINAAVQGALISKFRSSGQTCVCANRIFVQDAVYDRFAEKLAAHVRDKFAVGDSLISSEVTHGPLIHDRAVAKVHEHVTDAVAKGARILAGGQKVPELGPNYFQPTVLAAMTCDMKLATEETFGPVAGLFRFKTEQEVVRLANNTDMGLAAYIFTKDNQKAWRTAKGLEVGMVGLNTGLISDAAAPFGGIKSSGLGREGSKYGIDEYLTVKMITIGGLDTPV</sequence>
<evidence type="ECO:0000256" key="4">
    <source>
        <dbReference type="ARBA" id="ARBA00050387"/>
    </source>
</evidence>
<dbReference type="PROSITE" id="PS00687">
    <property type="entry name" value="ALDEHYDE_DEHYDR_GLU"/>
    <property type="match status" value="1"/>
</dbReference>
<dbReference type="InterPro" id="IPR016163">
    <property type="entry name" value="Ald_DH_C"/>
</dbReference>
<dbReference type="OrthoDB" id="310895at2759"/>
<accession>A0A420XZA7</accession>
<evidence type="ECO:0000256" key="3">
    <source>
        <dbReference type="ARBA" id="ARBA00023002"/>
    </source>
</evidence>
<comment type="similarity">
    <text evidence="2 7">Belongs to the aldehyde dehydrogenase family.</text>
</comment>
<evidence type="ECO:0000313" key="11">
    <source>
        <dbReference type="Proteomes" id="UP000275385"/>
    </source>
</evidence>
<comment type="catalytic activity">
    <reaction evidence="4 8">
        <text>succinate semialdehyde + NADP(+) + H2O = succinate + NADPH + 2 H(+)</text>
        <dbReference type="Rhea" id="RHEA:13213"/>
        <dbReference type="ChEBI" id="CHEBI:15377"/>
        <dbReference type="ChEBI" id="CHEBI:15378"/>
        <dbReference type="ChEBI" id="CHEBI:30031"/>
        <dbReference type="ChEBI" id="CHEBI:57706"/>
        <dbReference type="ChEBI" id="CHEBI:57783"/>
        <dbReference type="ChEBI" id="CHEBI:58349"/>
        <dbReference type="EC" id="1.2.1.16"/>
    </reaction>
</comment>
<reference evidence="10 11" key="1">
    <citation type="submission" date="2018-08" db="EMBL/GenBank/DDBJ databases">
        <title>Draft genome of the lignicolous fungus Coniochaeta pulveracea.</title>
        <authorList>
            <person name="Borstlap C.J."/>
            <person name="De Witt R.N."/>
            <person name="Botha A."/>
            <person name="Volschenk H."/>
        </authorList>
    </citation>
    <scope>NUCLEOTIDE SEQUENCE [LARGE SCALE GENOMIC DNA]</scope>
    <source>
        <strain evidence="10 11">CAB683</strain>
    </source>
</reference>
<dbReference type="InterPro" id="IPR050740">
    <property type="entry name" value="Aldehyde_DH_Superfamily"/>
</dbReference>
<evidence type="ECO:0000256" key="8">
    <source>
        <dbReference type="RuleBase" id="RU365091"/>
    </source>
</evidence>
<dbReference type="InterPro" id="IPR029510">
    <property type="entry name" value="Ald_DH_CS_GLU"/>
</dbReference>
<dbReference type="EC" id="1.2.1.16" evidence="8"/>
<gene>
    <name evidence="10" type="primary">UGA2_1</name>
    <name evidence="10" type="ORF">DL546_004199</name>
</gene>
<dbReference type="AlphaFoldDB" id="A0A420XZA7"/>
<dbReference type="PROSITE" id="PS00070">
    <property type="entry name" value="ALDEHYDE_DEHYDR_CYS"/>
    <property type="match status" value="1"/>
</dbReference>
<comment type="pathway">
    <text evidence="1 8">Amino-acid degradation; 4-aminobutanoate degradation.</text>
</comment>
<dbReference type="Gene3D" id="3.40.309.10">
    <property type="entry name" value="Aldehyde Dehydrogenase, Chain A, domain 2"/>
    <property type="match status" value="1"/>
</dbReference>
<evidence type="ECO:0000313" key="10">
    <source>
        <dbReference type="EMBL" id="RKU41005.1"/>
    </source>
</evidence>
<protein>
    <recommendedName>
        <fullName evidence="8">Succinate-semialdehyde dehydrogenase</fullName>
        <ecNumber evidence="8">1.2.1.16</ecNumber>
    </recommendedName>
</protein>
<feature type="domain" description="Aldehyde dehydrogenase" evidence="9">
    <location>
        <begin position="25"/>
        <end position="490"/>
    </location>
</feature>
<dbReference type="InterPro" id="IPR016162">
    <property type="entry name" value="Ald_DH_N"/>
</dbReference>
<dbReference type="FunFam" id="3.40.605.10:FF:000005">
    <property type="entry name" value="Succinate-semialdehyde dehydrogenase I"/>
    <property type="match status" value="1"/>
</dbReference>
<feature type="active site" evidence="6">
    <location>
        <position position="264"/>
    </location>
</feature>
<dbReference type="UniPathway" id="UPA00733"/>
<dbReference type="EMBL" id="QVQW01000085">
    <property type="protein sequence ID" value="RKU41005.1"/>
    <property type="molecule type" value="Genomic_DNA"/>
</dbReference>
<dbReference type="GO" id="GO:0009450">
    <property type="term" value="P:gamma-aminobutyric acid catabolic process"/>
    <property type="evidence" value="ECO:0007669"/>
    <property type="project" value="UniProtKB-UniPathway"/>
</dbReference>
<dbReference type="SUPFAM" id="SSF53720">
    <property type="entry name" value="ALDH-like"/>
    <property type="match status" value="1"/>
</dbReference>
<dbReference type="CDD" id="cd07103">
    <property type="entry name" value="ALDH_F5_SSADH_GabD"/>
    <property type="match status" value="1"/>
</dbReference>
<dbReference type="InterPro" id="IPR016161">
    <property type="entry name" value="Ald_DH/histidinol_DH"/>
</dbReference>
<dbReference type="Proteomes" id="UP000275385">
    <property type="component" value="Unassembled WGS sequence"/>
</dbReference>
<evidence type="ECO:0000256" key="6">
    <source>
        <dbReference type="PROSITE-ProRule" id="PRU10007"/>
    </source>
</evidence>
<dbReference type="GO" id="GO:0004777">
    <property type="term" value="F:succinate-semialdehyde dehydrogenase (NAD+) activity"/>
    <property type="evidence" value="ECO:0007669"/>
    <property type="project" value="UniProtKB-UniRule"/>
</dbReference>
<keyword evidence="11" id="KW-1185">Reference proteome</keyword>
<dbReference type="PANTHER" id="PTHR43353">
    <property type="entry name" value="SUCCINATE-SEMIALDEHYDE DEHYDROGENASE, MITOCHONDRIAL"/>
    <property type="match status" value="1"/>
</dbReference>
<evidence type="ECO:0000256" key="1">
    <source>
        <dbReference type="ARBA" id="ARBA00005176"/>
    </source>
</evidence>
<dbReference type="InterPro" id="IPR015590">
    <property type="entry name" value="Aldehyde_DH_dom"/>
</dbReference>
<dbReference type="STRING" id="177199.A0A420XZA7"/>
<dbReference type="Pfam" id="PF00171">
    <property type="entry name" value="Aldedh"/>
    <property type="match status" value="1"/>
</dbReference>
<dbReference type="Gene3D" id="3.40.605.10">
    <property type="entry name" value="Aldehyde Dehydrogenase, Chain A, domain 1"/>
    <property type="match status" value="1"/>
</dbReference>
<evidence type="ECO:0000259" key="9">
    <source>
        <dbReference type="Pfam" id="PF00171"/>
    </source>
</evidence>
<comment type="caution">
    <text evidence="10">The sequence shown here is derived from an EMBL/GenBank/DDBJ whole genome shotgun (WGS) entry which is preliminary data.</text>
</comment>
<organism evidence="10 11">
    <name type="scientific">Coniochaeta pulveracea</name>
    <dbReference type="NCBI Taxonomy" id="177199"/>
    <lineage>
        <taxon>Eukaryota</taxon>
        <taxon>Fungi</taxon>
        <taxon>Dikarya</taxon>
        <taxon>Ascomycota</taxon>
        <taxon>Pezizomycotina</taxon>
        <taxon>Sordariomycetes</taxon>
        <taxon>Sordariomycetidae</taxon>
        <taxon>Coniochaetales</taxon>
        <taxon>Coniochaetaceae</taxon>
        <taxon>Coniochaeta</taxon>
    </lineage>
</organism>
<dbReference type="FunFam" id="3.40.309.10:FF:000004">
    <property type="entry name" value="Succinate-semialdehyde dehydrogenase I"/>
    <property type="match status" value="1"/>
</dbReference>